<feature type="domain" description="Histidine kinase" evidence="16">
    <location>
        <begin position="248"/>
        <end position="471"/>
    </location>
</feature>
<feature type="transmembrane region" description="Helical" evidence="15">
    <location>
        <begin position="93"/>
        <end position="111"/>
    </location>
</feature>
<keyword evidence="12" id="KW-0902">Two-component regulatory system</keyword>
<dbReference type="PROSITE" id="PS51318">
    <property type="entry name" value="TAT"/>
    <property type="match status" value="1"/>
</dbReference>
<dbReference type="InterPro" id="IPR003661">
    <property type="entry name" value="HisK_dim/P_dom"/>
</dbReference>
<dbReference type="SUPFAM" id="SSF47384">
    <property type="entry name" value="Homodimeric domain of signal transducing histidine kinase"/>
    <property type="match status" value="1"/>
</dbReference>
<dbReference type="Gene3D" id="1.10.287.130">
    <property type="match status" value="1"/>
</dbReference>
<evidence type="ECO:0000256" key="9">
    <source>
        <dbReference type="ARBA" id="ARBA00022777"/>
    </source>
</evidence>
<gene>
    <name evidence="17" type="ORF">SK069_09180</name>
</gene>
<dbReference type="PANTHER" id="PTHR45569:SF1">
    <property type="entry name" value="SENSOR PROTEIN KDPD"/>
    <property type="match status" value="1"/>
</dbReference>
<evidence type="ECO:0000256" key="8">
    <source>
        <dbReference type="ARBA" id="ARBA00022741"/>
    </source>
</evidence>
<evidence type="ECO:0000256" key="14">
    <source>
        <dbReference type="SAM" id="MobiDB-lite"/>
    </source>
</evidence>
<comment type="caution">
    <text evidence="17">The sequence shown here is derived from an EMBL/GenBank/DDBJ whole genome shotgun (WGS) entry which is preliminary data.</text>
</comment>
<dbReference type="InterPro" id="IPR036097">
    <property type="entry name" value="HisK_dim/P_sf"/>
</dbReference>
<evidence type="ECO:0000256" key="7">
    <source>
        <dbReference type="ARBA" id="ARBA00022692"/>
    </source>
</evidence>
<dbReference type="PRINTS" id="PR00344">
    <property type="entry name" value="BCTRLSENSOR"/>
</dbReference>
<keyword evidence="18" id="KW-1185">Reference proteome</keyword>
<dbReference type="Pfam" id="PF13493">
    <property type="entry name" value="DUF4118"/>
    <property type="match status" value="1"/>
</dbReference>
<evidence type="ECO:0000256" key="10">
    <source>
        <dbReference type="ARBA" id="ARBA00022840"/>
    </source>
</evidence>
<feature type="transmembrane region" description="Helical" evidence="15">
    <location>
        <begin position="46"/>
        <end position="73"/>
    </location>
</feature>
<dbReference type="Pfam" id="PF02518">
    <property type="entry name" value="HATPase_c"/>
    <property type="match status" value="1"/>
</dbReference>
<evidence type="ECO:0000256" key="12">
    <source>
        <dbReference type="ARBA" id="ARBA00023012"/>
    </source>
</evidence>
<dbReference type="EC" id="2.7.13.3" evidence="4"/>
<evidence type="ECO:0000256" key="13">
    <source>
        <dbReference type="ARBA" id="ARBA00023136"/>
    </source>
</evidence>
<dbReference type="SUPFAM" id="SSF55874">
    <property type="entry name" value="ATPase domain of HSP90 chaperone/DNA topoisomerase II/histidine kinase"/>
    <property type="match status" value="1"/>
</dbReference>
<dbReference type="InterPro" id="IPR036890">
    <property type="entry name" value="HATPase_C_sf"/>
</dbReference>
<dbReference type="InterPro" id="IPR038318">
    <property type="entry name" value="KdpD_sf"/>
</dbReference>
<comment type="subcellular location">
    <subcellularLocation>
        <location evidence="3">Cell membrane</location>
    </subcellularLocation>
    <subcellularLocation>
        <location evidence="2">Membrane</location>
        <topology evidence="2">Multi-pass membrane protein</topology>
    </subcellularLocation>
</comment>
<dbReference type="InterPro" id="IPR005467">
    <property type="entry name" value="His_kinase_dom"/>
</dbReference>
<evidence type="ECO:0000256" key="5">
    <source>
        <dbReference type="ARBA" id="ARBA00022553"/>
    </source>
</evidence>
<keyword evidence="7 15" id="KW-0812">Transmembrane</keyword>
<keyword evidence="8" id="KW-0547">Nucleotide-binding</keyword>
<evidence type="ECO:0000313" key="17">
    <source>
        <dbReference type="EMBL" id="MDX8151764.1"/>
    </source>
</evidence>
<keyword evidence="6" id="KW-0808">Transferase</keyword>
<dbReference type="EMBL" id="JAXAVX010000003">
    <property type="protein sequence ID" value="MDX8151764.1"/>
    <property type="molecule type" value="Genomic_DNA"/>
</dbReference>
<evidence type="ECO:0000256" key="1">
    <source>
        <dbReference type="ARBA" id="ARBA00000085"/>
    </source>
</evidence>
<dbReference type="SMART" id="SM00387">
    <property type="entry name" value="HATPase_c"/>
    <property type="match status" value="1"/>
</dbReference>
<proteinExistence type="predicted"/>
<dbReference type="InterPro" id="IPR052023">
    <property type="entry name" value="Histidine_kinase_KdpD"/>
</dbReference>
<sequence>MVSAAEHPSRGRALRAAAVVAAGVGATTGLVAALDPVAPAVSLGVLYVVPVLVAAATSGLVAGLAASVLAGVLFDLCFLQPTGTLTIADGEHWAALAVLFVVAVAVARITGAAREAADRARAARRDADLLAELSRVVLGAPPGEDVRDPIARRLTEHLGRPVRLADEDDRRGERDDELVLDGPGGRVGRLLVTGALPGGTRRALQERIAPALAALLEAARERERFARAAIEAAAVRRSDELKTTLLRSVGHDLRTPLTQVTASAAALREEGLEDADRRELADGIVAGGERLAAMIDKLLDLSRLEAGTAAPRPALLPLDDVVRDALDEVSRSRQAHDGATLGERIRLEVQDPVPTVRADAAQLTRALVNLVENALLHGRGEGPGGDALLVRVVARRGHGVVRVIDRGPGIGAADQERLFAPFERGAGARGPGSGLGLAIARGFVEAAGGTLRVESYPGQGAAFVVELPLADDDAAAREPEGDEDGAPGRPTRDPHAVEDASRGARGDGPGSASARGGTR</sequence>
<reference evidence="17 18" key="1">
    <citation type="submission" date="2023-11" db="EMBL/GenBank/DDBJ databases">
        <authorList>
            <person name="Xu M."/>
            <person name="Jiang T."/>
        </authorList>
    </citation>
    <scope>NUCLEOTIDE SEQUENCE [LARGE SCALE GENOMIC DNA]</scope>
    <source>
        <strain evidence="17 18">SD</strain>
    </source>
</reference>
<comment type="catalytic activity">
    <reaction evidence="1">
        <text>ATP + protein L-histidine = ADP + protein N-phospho-L-histidine.</text>
        <dbReference type="EC" id="2.7.13.3"/>
    </reaction>
</comment>
<evidence type="ECO:0000256" key="6">
    <source>
        <dbReference type="ARBA" id="ARBA00022679"/>
    </source>
</evidence>
<dbReference type="Gene3D" id="3.30.565.10">
    <property type="entry name" value="Histidine kinase-like ATPase, C-terminal domain"/>
    <property type="match status" value="1"/>
</dbReference>
<dbReference type="CDD" id="cd00082">
    <property type="entry name" value="HisKA"/>
    <property type="match status" value="1"/>
</dbReference>
<dbReference type="PANTHER" id="PTHR45569">
    <property type="entry name" value="SENSOR PROTEIN KDPD"/>
    <property type="match status" value="1"/>
</dbReference>
<keyword evidence="9" id="KW-0418">Kinase</keyword>
<evidence type="ECO:0000256" key="4">
    <source>
        <dbReference type="ARBA" id="ARBA00012438"/>
    </source>
</evidence>
<keyword evidence="11 15" id="KW-1133">Transmembrane helix</keyword>
<accession>A0ABU4VIU7</accession>
<dbReference type="Proteomes" id="UP001277761">
    <property type="component" value="Unassembled WGS sequence"/>
</dbReference>
<evidence type="ECO:0000256" key="15">
    <source>
        <dbReference type="SAM" id="Phobius"/>
    </source>
</evidence>
<keyword evidence="5" id="KW-0597">Phosphoprotein</keyword>
<keyword evidence="10 17" id="KW-0067">ATP-binding</keyword>
<dbReference type="Pfam" id="PF00512">
    <property type="entry name" value="HisKA"/>
    <property type="match status" value="1"/>
</dbReference>
<evidence type="ECO:0000256" key="3">
    <source>
        <dbReference type="ARBA" id="ARBA00004236"/>
    </source>
</evidence>
<dbReference type="InterPro" id="IPR003594">
    <property type="entry name" value="HATPase_dom"/>
</dbReference>
<dbReference type="PROSITE" id="PS50109">
    <property type="entry name" value="HIS_KIN"/>
    <property type="match status" value="1"/>
</dbReference>
<dbReference type="InterPro" id="IPR004358">
    <property type="entry name" value="Sig_transdc_His_kin-like_C"/>
</dbReference>
<keyword evidence="13 15" id="KW-0472">Membrane</keyword>
<dbReference type="SMART" id="SM00388">
    <property type="entry name" value="HisKA"/>
    <property type="match status" value="1"/>
</dbReference>
<protein>
    <recommendedName>
        <fullName evidence="4">histidine kinase</fullName>
        <ecNumber evidence="4">2.7.13.3</ecNumber>
    </recommendedName>
</protein>
<dbReference type="Gene3D" id="1.20.120.620">
    <property type="entry name" value="Backbone structure of the membrane domain of e. Coli histidine kinase receptor kdpd"/>
    <property type="match status" value="1"/>
</dbReference>
<evidence type="ECO:0000259" key="16">
    <source>
        <dbReference type="PROSITE" id="PS50109"/>
    </source>
</evidence>
<feature type="region of interest" description="Disordered" evidence="14">
    <location>
        <begin position="470"/>
        <end position="519"/>
    </location>
</feature>
<dbReference type="InterPro" id="IPR006311">
    <property type="entry name" value="TAT_signal"/>
</dbReference>
<evidence type="ECO:0000256" key="2">
    <source>
        <dbReference type="ARBA" id="ARBA00004141"/>
    </source>
</evidence>
<dbReference type="GO" id="GO:0005524">
    <property type="term" value="F:ATP binding"/>
    <property type="evidence" value="ECO:0007669"/>
    <property type="project" value="UniProtKB-KW"/>
</dbReference>
<feature type="transmembrane region" description="Helical" evidence="15">
    <location>
        <begin position="12"/>
        <end position="34"/>
    </location>
</feature>
<dbReference type="InterPro" id="IPR025201">
    <property type="entry name" value="KdpD_TM"/>
</dbReference>
<name>A0ABU4VIU7_9ACTN</name>
<feature type="compositionally biased region" description="Basic and acidic residues" evidence="14">
    <location>
        <begin position="490"/>
        <end position="505"/>
    </location>
</feature>
<dbReference type="RefSeq" id="WP_319953979.1">
    <property type="nucleotide sequence ID" value="NZ_JAXAVX010000003.1"/>
</dbReference>
<organism evidence="17 18">
    <name type="scientific">Patulibacter brassicae</name>
    <dbReference type="NCBI Taxonomy" id="1705717"/>
    <lineage>
        <taxon>Bacteria</taxon>
        <taxon>Bacillati</taxon>
        <taxon>Actinomycetota</taxon>
        <taxon>Thermoleophilia</taxon>
        <taxon>Solirubrobacterales</taxon>
        <taxon>Patulibacteraceae</taxon>
        <taxon>Patulibacter</taxon>
    </lineage>
</organism>
<evidence type="ECO:0000256" key="11">
    <source>
        <dbReference type="ARBA" id="ARBA00022989"/>
    </source>
</evidence>
<evidence type="ECO:0000313" key="18">
    <source>
        <dbReference type="Proteomes" id="UP001277761"/>
    </source>
</evidence>